<name>A0ABT8K578_9MICC</name>
<reference evidence="3" key="1">
    <citation type="submission" date="2023-06" db="EMBL/GenBank/DDBJ databases">
        <title>MT1 and MT2 Draft Genomes of Novel Species.</title>
        <authorList>
            <person name="Venkateswaran K."/>
        </authorList>
    </citation>
    <scope>NUCLEOTIDE SEQUENCE</scope>
    <source>
        <strain evidence="3">IIF3SC-B10</strain>
    </source>
</reference>
<dbReference type="RefSeq" id="WP_301229806.1">
    <property type="nucleotide sequence ID" value="NZ_JAROCG010000002.1"/>
</dbReference>
<dbReference type="GO" id="GO:0016740">
    <property type="term" value="F:transferase activity"/>
    <property type="evidence" value="ECO:0007669"/>
    <property type="project" value="UniProtKB-KW"/>
</dbReference>
<comment type="caution">
    <text evidence="3">The sequence shown here is derived from an EMBL/GenBank/DDBJ whole genome shotgun (WGS) entry which is preliminary data.</text>
</comment>
<evidence type="ECO:0000256" key="1">
    <source>
        <dbReference type="SAM" id="Coils"/>
    </source>
</evidence>
<gene>
    <name evidence="3" type="ORF">P5G52_17230</name>
</gene>
<keyword evidence="3" id="KW-0808">Transferase</keyword>
<dbReference type="PANTHER" id="PTHR36836:SF1">
    <property type="entry name" value="COLANIC ACID BIOSYNTHESIS PROTEIN WCAK"/>
    <property type="match status" value="1"/>
</dbReference>
<feature type="domain" description="Polysaccharide pyruvyl transferase" evidence="2">
    <location>
        <begin position="16"/>
        <end position="364"/>
    </location>
</feature>
<dbReference type="Proteomes" id="UP001174209">
    <property type="component" value="Unassembled WGS sequence"/>
</dbReference>
<keyword evidence="1" id="KW-0175">Coiled coil</keyword>
<protein>
    <submittedName>
        <fullName evidence="3">Polysaccharide pyruvyl transferase family protein</fullName>
    </submittedName>
</protein>
<dbReference type="Pfam" id="PF04230">
    <property type="entry name" value="PS_pyruv_trans"/>
    <property type="match status" value="1"/>
</dbReference>
<evidence type="ECO:0000313" key="3">
    <source>
        <dbReference type="EMBL" id="MDN4612615.1"/>
    </source>
</evidence>
<dbReference type="InterPro" id="IPR007345">
    <property type="entry name" value="Polysacch_pyruvyl_Trfase"/>
</dbReference>
<organism evidence="3 4">
    <name type="scientific">Arthrobacter burdickii</name>
    <dbReference type="NCBI Taxonomy" id="3035920"/>
    <lineage>
        <taxon>Bacteria</taxon>
        <taxon>Bacillati</taxon>
        <taxon>Actinomycetota</taxon>
        <taxon>Actinomycetes</taxon>
        <taxon>Micrococcales</taxon>
        <taxon>Micrococcaceae</taxon>
        <taxon>Arthrobacter</taxon>
    </lineage>
</organism>
<keyword evidence="4" id="KW-1185">Reference proteome</keyword>
<feature type="coiled-coil region" evidence="1">
    <location>
        <begin position="480"/>
        <end position="507"/>
    </location>
</feature>
<evidence type="ECO:0000259" key="2">
    <source>
        <dbReference type="Pfam" id="PF04230"/>
    </source>
</evidence>
<sequence>MKVAVLGDVGQPVYHVGDEAMTHAAVDELRARGINDIVVFTRSVADSRSAFDAEAAPTLAFPGPPQERSDYLWKVLAAAEGDRTVLPETDPVWEFMGELSQCDALLVAGGGNMNSLYGWLLYERVAAVRIAKLLGLSVVVSGQTLGPDLYGPDREAARTLLETADMVGAREASSLQLMQGLTPAAHLVRPCLDDASFFAAASPPAPANSCETTANRDEEVPVGPFIAATFSPGHGEVDRDTYLSTLAAVLDDASELTGYPVVFLPHMATPTGTAPAGKTCAGSATGSAEVATDTGQRKAQAFDVDEHMHHEIAARMESNCAVLLPIQSAYRTAELTRRSALVITSRYHPVVFALDAGIPVVALVPEGYSDARIRGALENWGLGNLALPLPSLFDGSLTRAITDIWAQRDALTSYLTDIRASRVSQHHQWWDNVVSVLQGGQVPDDQSAPTKALPLPVLDPLWQAQAASSALAFLPMSSALTALRLENEHLRGQYQTVRRERDHARDDLASWLGSKSFRLARKIAAAAALVRWSK</sequence>
<evidence type="ECO:0000313" key="4">
    <source>
        <dbReference type="Proteomes" id="UP001174209"/>
    </source>
</evidence>
<dbReference type="EMBL" id="JAROCG010000002">
    <property type="protein sequence ID" value="MDN4612615.1"/>
    <property type="molecule type" value="Genomic_DNA"/>
</dbReference>
<accession>A0ABT8K578</accession>
<dbReference type="PANTHER" id="PTHR36836">
    <property type="entry name" value="COLANIC ACID BIOSYNTHESIS PROTEIN WCAK"/>
    <property type="match status" value="1"/>
</dbReference>
<proteinExistence type="predicted"/>